<dbReference type="SUPFAM" id="SSF102114">
    <property type="entry name" value="Radical SAM enzymes"/>
    <property type="match status" value="1"/>
</dbReference>
<organism evidence="2 3">
    <name type="scientific">Rubellimicrobium mesophilum DSM 19309</name>
    <dbReference type="NCBI Taxonomy" id="442562"/>
    <lineage>
        <taxon>Bacteria</taxon>
        <taxon>Pseudomonadati</taxon>
        <taxon>Pseudomonadota</taxon>
        <taxon>Alphaproteobacteria</taxon>
        <taxon>Rhodobacterales</taxon>
        <taxon>Roseobacteraceae</taxon>
        <taxon>Rubellimicrobium</taxon>
    </lineage>
</organism>
<dbReference type="GO" id="GO:0005737">
    <property type="term" value="C:cytoplasm"/>
    <property type="evidence" value="ECO:0007669"/>
    <property type="project" value="TreeGrafter"/>
</dbReference>
<dbReference type="AlphaFoldDB" id="A0A017HME4"/>
<comment type="caution">
    <text evidence="2">The sequence shown here is derived from an EMBL/GenBank/DDBJ whole genome shotgun (WGS) entry which is preliminary data.</text>
</comment>
<dbReference type="EC" id="1.3.98.3" evidence="2"/>
<dbReference type="HOGENOM" id="CLU_1077226_0_0_5"/>
<dbReference type="PANTHER" id="PTHR13932:SF6">
    <property type="entry name" value="OXYGEN-INDEPENDENT COPROPORPHYRINOGEN III OXIDASE"/>
    <property type="match status" value="1"/>
</dbReference>
<protein>
    <submittedName>
        <fullName evidence="2">Coproporphyrinogen III oxidase, oxygen-independent</fullName>
        <ecNumber evidence="2">1.3.98.3</ecNumber>
    </submittedName>
</protein>
<dbReference type="Proteomes" id="UP000019666">
    <property type="component" value="Unassembled WGS sequence"/>
</dbReference>
<keyword evidence="1 2" id="KW-0560">Oxidoreductase</keyword>
<evidence type="ECO:0000313" key="2">
    <source>
        <dbReference type="EMBL" id="EYD75667.1"/>
    </source>
</evidence>
<dbReference type="PATRIC" id="fig|442562.3.peg.2709"/>
<reference evidence="2 3" key="1">
    <citation type="submission" date="2013-02" db="EMBL/GenBank/DDBJ databases">
        <authorList>
            <person name="Fiebig A."/>
            <person name="Goeker M."/>
            <person name="Klenk H.-P.P."/>
        </authorList>
    </citation>
    <scope>NUCLEOTIDE SEQUENCE [LARGE SCALE GENOMIC DNA]</scope>
    <source>
        <strain evidence="2 3">DSM 19309</strain>
    </source>
</reference>
<keyword evidence="3" id="KW-1185">Reference proteome</keyword>
<sequence>MDMIRDQGVRSLSMDMLYGLPHQTRGRMAASVQKLLSLSPDRLALYGYAHVPWMAKRQVLIDATALPDSEERLDLFEAAARMLVWDGYKEVGIDHFAREGDPLEVASREGRMRRNFQGYTEDGSQVLIGLGASAISRYPQGYTQNASTSSSYAQAIKRGRLATERGHAMSADDMLRADMIERLMCRFELDLPEIAAAHGVPVDDLLRLTAPLRRRFAGWTATDGEVIALVRSPRLIARLAALALDAYAMPEGRHSRAL</sequence>
<evidence type="ECO:0000256" key="1">
    <source>
        <dbReference type="ARBA" id="ARBA00023002"/>
    </source>
</evidence>
<evidence type="ECO:0000313" key="3">
    <source>
        <dbReference type="Proteomes" id="UP000019666"/>
    </source>
</evidence>
<dbReference type="GO" id="GO:0051989">
    <property type="term" value="F:coproporphyrinogen dehydrogenase activity"/>
    <property type="evidence" value="ECO:0007669"/>
    <property type="project" value="UniProtKB-EC"/>
</dbReference>
<dbReference type="GO" id="GO:0006782">
    <property type="term" value="P:protoporphyrinogen IX biosynthetic process"/>
    <property type="evidence" value="ECO:0007669"/>
    <property type="project" value="TreeGrafter"/>
</dbReference>
<proteinExistence type="predicted"/>
<dbReference type="InterPro" id="IPR058240">
    <property type="entry name" value="rSAM_sf"/>
</dbReference>
<gene>
    <name evidence="2" type="ORF">Rumeso_02754</name>
</gene>
<dbReference type="STRING" id="442562.Rumeso_02754"/>
<dbReference type="Gene3D" id="1.10.10.920">
    <property type="match status" value="1"/>
</dbReference>
<dbReference type="EMBL" id="AOSK01000068">
    <property type="protein sequence ID" value="EYD75667.1"/>
    <property type="molecule type" value="Genomic_DNA"/>
</dbReference>
<name>A0A017HME4_9RHOB</name>
<accession>A0A017HME4</accession>
<dbReference type="InterPro" id="IPR034505">
    <property type="entry name" value="Coproporphyrinogen-III_oxidase"/>
</dbReference>
<dbReference type="GO" id="GO:0051539">
    <property type="term" value="F:4 iron, 4 sulfur cluster binding"/>
    <property type="evidence" value="ECO:0007669"/>
    <property type="project" value="TreeGrafter"/>
</dbReference>
<dbReference type="PANTHER" id="PTHR13932">
    <property type="entry name" value="COPROPORPHYRINIGEN III OXIDASE"/>
    <property type="match status" value="1"/>
</dbReference>